<evidence type="ECO:0000313" key="1">
    <source>
        <dbReference type="EMBL" id="RBP44660.1"/>
    </source>
</evidence>
<reference evidence="1 2" key="1">
    <citation type="submission" date="2018-06" db="EMBL/GenBank/DDBJ databases">
        <title>Genomic Encyclopedia of Type Strains, Phase IV (KMG-IV): sequencing the most valuable type-strain genomes for metagenomic binning, comparative biology and taxonomic classification.</title>
        <authorList>
            <person name="Goeker M."/>
        </authorList>
    </citation>
    <scope>NUCLEOTIDE SEQUENCE [LARGE SCALE GENOMIC DNA]</scope>
    <source>
        <strain evidence="1 2">DSM 25532</strain>
    </source>
</reference>
<sequence length="156" mass="17180">MLLTCLPKSFFSGDYRVLGTSVGDAEVQFGACAQPSRICLGQDALAARMHGWLMGRWTLEKEGGGVCVEARQPRLLRRTFELHGEGGDFTLCGLSAFRCRYDLFSGDERVGSIWPAHAFTKRAYIDCDTAVPEYTQLFAFWIAALTWRSAGAAVAT</sequence>
<organism evidence="1 2">
    <name type="scientific">Roseimicrobium gellanilyticum</name>
    <dbReference type="NCBI Taxonomy" id="748857"/>
    <lineage>
        <taxon>Bacteria</taxon>
        <taxon>Pseudomonadati</taxon>
        <taxon>Verrucomicrobiota</taxon>
        <taxon>Verrucomicrobiia</taxon>
        <taxon>Verrucomicrobiales</taxon>
        <taxon>Verrucomicrobiaceae</taxon>
        <taxon>Roseimicrobium</taxon>
    </lineage>
</organism>
<proteinExistence type="predicted"/>
<dbReference type="Proteomes" id="UP000253426">
    <property type="component" value="Unassembled WGS sequence"/>
</dbReference>
<comment type="caution">
    <text evidence="1">The sequence shown here is derived from an EMBL/GenBank/DDBJ whole genome shotgun (WGS) entry which is preliminary data.</text>
</comment>
<dbReference type="AlphaFoldDB" id="A0A366HQC1"/>
<keyword evidence="2" id="KW-1185">Reference proteome</keyword>
<evidence type="ECO:0000313" key="2">
    <source>
        <dbReference type="Proteomes" id="UP000253426"/>
    </source>
</evidence>
<name>A0A366HQC1_9BACT</name>
<dbReference type="EMBL" id="QNRR01000004">
    <property type="protein sequence ID" value="RBP44660.1"/>
    <property type="molecule type" value="Genomic_DNA"/>
</dbReference>
<accession>A0A366HQC1</accession>
<gene>
    <name evidence="1" type="ORF">DES53_104482</name>
</gene>
<protein>
    <submittedName>
        <fullName evidence="1">Uncharacterized protein</fullName>
    </submittedName>
</protein>